<gene>
    <name evidence="2" type="ORF">E4P33_04500</name>
</gene>
<dbReference type="NCBIfam" id="TIGR01891">
    <property type="entry name" value="amidohydrolases"/>
    <property type="match status" value="1"/>
</dbReference>
<dbReference type="Pfam" id="PF01546">
    <property type="entry name" value="Peptidase_M20"/>
    <property type="match status" value="1"/>
</dbReference>
<sequence length="466" mass="50240">MTTTFPAADDAARAPPCRVPPRAVVATPGRGTRVRSASLRRGGTLALMLDLPLPSADDVGLPPAIGPLLSHYLPDLIRFRRDVHRHPELSYEEYRTTERIVNALEASGLRPVRFERTGCYVDVGRGPVMVGLRADIDALPILEETGLEYASIHEGVMHACGHDIHTTVMLGVARVLADLHRSSPFAGTVRIVFQPAEEKLPGGALSIIKQNVLAGVPRMFALHCEPKLDVGQVGTRIGAITSASDTIRIELSGRGGHTSRPHLTEDLVYAMSQIAIDVPAVLSRRVDVRSGVAVVWGQIHAGVAPNAIPMSGFMAGTMRCLDADAWYQAGEMLDEVVGQVAAPYGVNVDLEHIRGVPPVVNGETETTLLEIAARAELGEESILLVEQSMGGEDFAWFLQHVPGAMMRLGTREPGGRTYDLHQSDYAPQEEAIRCGVQVMASAALRAVRLRVRELTDAAQVPERSEG</sequence>
<keyword evidence="1" id="KW-0479">Metal-binding</keyword>
<dbReference type="InterPro" id="IPR002933">
    <property type="entry name" value="Peptidase_M20"/>
</dbReference>
<dbReference type="PANTHER" id="PTHR11014:SF63">
    <property type="entry name" value="METALLOPEPTIDASE, PUTATIVE (AFU_ORTHOLOGUE AFUA_6G09600)-RELATED"/>
    <property type="match status" value="1"/>
</dbReference>
<dbReference type="SUPFAM" id="SSF53187">
    <property type="entry name" value="Zn-dependent exopeptidases"/>
    <property type="match status" value="1"/>
</dbReference>
<organism evidence="2 3">
    <name type="scientific">Kocuria rhizophila</name>
    <dbReference type="NCBI Taxonomy" id="72000"/>
    <lineage>
        <taxon>Bacteria</taxon>
        <taxon>Bacillati</taxon>
        <taxon>Actinomycetota</taxon>
        <taxon>Actinomycetes</taxon>
        <taxon>Micrococcales</taxon>
        <taxon>Micrococcaceae</taxon>
        <taxon>Kocuria</taxon>
    </lineage>
</organism>
<dbReference type="SUPFAM" id="SSF55031">
    <property type="entry name" value="Bacterial exopeptidase dimerisation domain"/>
    <property type="match status" value="1"/>
</dbReference>
<name>A0AAX2SF95_KOCRH</name>
<comment type="caution">
    <text evidence="2">The sequence shown here is derived from an EMBL/GenBank/DDBJ whole genome shotgun (WGS) entry which is preliminary data.</text>
</comment>
<dbReference type="Gene3D" id="3.40.630.10">
    <property type="entry name" value="Zn peptidases"/>
    <property type="match status" value="1"/>
</dbReference>
<evidence type="ECO:0000256" key="1">
    <source>
        <dbReference type="PIRSR" id="PIRSR005962-1"/>
    </source>
</evidence>
<dbReference type="AlphaFoldDB" id="A0AAX2SF95"/>
<feature type="binding site" evidence="1">
    <location>
        <position position="421"/>
    </location>
    <ligand>
        <name>Mn(2+)</name>
        <dbReference type="ChEBI" id="CHEBI:29035"/>
        <label>2</label>
    </ligand>
</feature>
<protein>
    <submittedName>
        <fullName evidence="2">Amidohydrolase</fullName>
    </submittedName>
</protein>
<feature type="binding site" evidence="1">
    <location>
        <position position="198"/>
    </location>
    <ligand>
        <name>Mn(2+)</name>
        <dbReference type="ChEBI" id="CHEBI:29035"/>
        <label>2</label>
    </ligand>
</feature>
<evidence type="ECO:0000313" key="3">
    <source>
        <dbReference type="Proteomes" id="UP000298017"/>
    </source>
</evidence>
<dbReference type="PIRSF" id="PIRSF005962">
    <property type="entry name" value="Pept_M20D_amidohydro"/>
    <property type="match status" value="1"/>
</dbReference>
<proteinExistence type="predicted"/>
<feature type="binding site" evidence="1">
    <location>
        <position position="223"/>
    </location>
    <ligand>
        <name>Mn(2+)</name>
        <dbReference type="ChEBI" id="CHEBI:29035"/>
        <label>2</label>
    </ligand>
</feature>
<keyword evidence="3" id="KW-1185">Reference proteome</keyword>
<dbReference type="InterPro" id="IPR017439">
    <property type="entry name" value="Amidohydrolase"/>
</dbReference>
<dbReference type="PANTHER" id="PTHR11014">
    <property type="entry name" value="PEPTIDASE M20 FAMILY MEMBER"/>
    <property type="match status" value="1"/>
</dbReference>
<accession>A0AAX2SF95</accession>
<dbReference type="Gene3D" id="3.30.70.360">
    <property type="match status" value="1"/>
</dbReference>
<evidence type="ECO:0000313" key="2">
    <source>
        <dbReference type="EMBL" id="TFI02305.1"/>
    </source>
</evidence>
<dbReference type="GO" id="GO:0016787">
    <property type="term" value="F:hydrolase activity"/>
    <property type="evidence" value="ECO:0007669"/>
    <property type="project" value="InterPro"/>
</dbReference>
<reference evidence="2 3" key="1">
    <citation type="submission" date="2019-03" db="EMBL/GenBank/DDBJ databases">
        <title>Genome Sequencing and Assembly of Various Microbes Isolated from Alder Root Nodule.</title>
        <authorList>
            <person name="Swanson E."/>
            <person name="Sevigny J.L."/>
            <person name="Pesce C."/>
            <person name="Davis I."/>
            <person name="Kleiner V."/>
            <person name="Tisa L."/>
        </authorList>
    </citation>
    <scope>NUCLEOTIDE SEQUENCE [LARGE SCALE GENOMIC DNA]</scope>
    <source>
        <strain evidence="2 3">4R-31</strain>
    </source>
</reference>
<dbReference type="InterPro" id="IPR036264">
    <property type="entry name" value="Bact_exopeptidase_dim_dom"/>
</dbReference>
<dbReference type="GO" id="GO:0046872">
    <property type="term" value="F:metal ion binding"/>
    <property type="evidence" value="ECO:0007669"/>
    <property type="project" value="UniProtKB-KW"/>
</dbReference>
<feature type="binding site" evidence="1">
    <location>
        <position position="160"/>
    </location>
    <ligand>
        <name>Mn(2+)</name>
        <dbReference type="ChEBI" id="CHEBI:29035"/>
        <label>2</label>
    </ligand>
</feature>
<feature type="binding site" evidence="1">
    <location>
        <position position="162"/>
    </location>
    <ligand>
        <name>Mn(2+)</name>
        <dbReference type="ChEBI" id="CHEBI:29035"/>
        <label>2</label>
    </ligand>
</feature>
<comment type="cofactor">
    <cofactor evidence="1">
        <name>Mn(2+)</name>
        <dbReference type="ChEBI" id="CHEBI:29035"/>
    </cofactor>
    <text evidence="1">The Mn(2+) ion enhances activity.</text>
</comment>
<dbReference type="EMBL" id="SPNK01000003">
    <property type="protein sequence ID" value="TFI02305.1"/>
    <property type="molecule type" value="Genomic_DNA"/>
</dbReference>
<keyword evidence="1" id="KW-0464">Manganese</keyword>
<dbReference type="Proteomes" id="UP000298017">
    <property type="component" value="Unassembled WGS sequence"/>
</dbReference>